<feature type="transmembrane region" description="Helical" evidence="1">
    <location>
        <begin position="417"/>
        <end position="434"/>
    </location>
</feature>
<evidence type="ECO:0000256" key="1">
    <source>
        <dbReference type="SAM" id="Phobius"/>
    </source>
</evidence>
<feature type="transmembrane region" description="Helical" evidence="1">
    <location>
        <begin position="105"/>
        <end position="126"/>
    </location>
</feature>
<feature type="transmembrane region" description="Helical" evidence="1">
    <location>
        <begin position="364"/>
        <end position="384"/>
    </location>
</feature>
<keyword evidence="1" id="KW-0812">Transmembrane</keyword>
<organism evidence="2 3">
    <name type="scientific">Sphingomonas ursincola</name>
    <dbReference type="NCBI Taxonomy" id="56361"/>
    <lineage>
        <taxon>Bacteria</taxon>
        <taxon>Pseudomonadati</taxon>
        <taxon>Pseudomonadota</taxon>
        <taxon>Alphaproteobacteria</taxon>
        <taxon>Sphingomonadales</taxon>
        <taxon>Sphingomonadaceae</taxon>
        <taxon>Sphingomonas</taxon>
    </lineage>
</organism>
<evidence type="ECO:0000313" key="2">
    <source>
        <dbReference type="EMBL" id="MBA1376215.1"/>
    </source>
</evidence>
<sequence length="445" mass="49438">MLENLPLVLAFLLIALGARLTEAKSLQALLFLTVNLGFFYWYWIPSLQVVNFPPPSLLGSFTLRDDIVTEASWVVLLYHFLSVATLIAARPLFAQRQQNLDIQLSYGAMAWAIIGSTFGLFVIRFATEGPGVLLDILSGRASSREFLTYYNISEGATQSLLALWDIANIAVSVYLIAYAVHQSRLLSFHGAIAAFALVLSFLGSGTRSILVLGIFAVMAGFVFRPTQDQMAQQRQGALSGLRYIYLTFLGGVIGLASTGIVARFTVFRNEEGNFLSNTLFNNNDMFRELVFIKTYMINYAPHELGREIYNFFQTPFSFILPRFLGFDKEIPDHLITFNQVRANIDLLLGQGNVFPGLIGDFHMLFGVMGPLMFAAFILAFGIVLRAASGWIPSLAAAMAFWVTMCANLLISFRNISGSLALIALLLLAVIWMWINVVPRRREAMA</sequence>
<feature type="transmembrane region" description="Helical" evidence="1">
    <location>
        <begin position="192"/>
        <end position="223"/>
    </location>
</feature>
<dbReference type="Proteomes" id="UP000589292">
    <property type="component" value="Unassembled WGS sequence"/>
</dbReference>
<dbReference type="EMBL" id="VDES01000006">
    <property type="protein sequence ID" value="MBA1376215.1"/>
    <property type="molecule type" value="Genomic_DNA"/>
</dbReference>
<reference evidence="2 3" key="1">
    <citation type="journal article" date="1994" name="Int. J. Syst. Bacteriol.">
        <title>Phylogenetic positions of novel aerobic, bacteriochlorophyll a-containing bacteria and description of Roseococcus thiosulfatophilus gen. nov., sp. nov., Erythromicrobium ramosum gen. nov., sp. nov., and Erythrobacter litoralis sp. nov.</title>
        <authorList>
            <person name="Yurkov V."/>
            <person name="Stackebrandt E."/>
            <person name="Holmes A."/>
            <person name="Fuerst J.A."/>
            <person name="Hugenholtz P."/>
            <person name="Golecki J."/>
            <person name="Gad'on N."/>
            <person name="Gorlenko V.M."/>
            <person name="Kompantseva E.I."/>
            <person name="Drews G."/>
        </authorList>
    </citation>
    <scope>NUCLEOTIDE SEQUENCE [LARGE SCALE GENOMIC DNA]</scope>
    <source>
        <strain evidence="2 3">KR-99</strain>
    </source>
</reference>
<feature type="transmembrane region" description="Helical" evidence="1">
    <location>
        <begin position="390"/>
        <end position="410"/>
    </location>
</feature>
<keyword evidence="3" id="KW-1185">Reference proteome</keyword>
<dbReference type="AlphaFoldDB" id="A0A7V8RHY9"/>
<comment type="caution">
    <text evidence="2">The sequence shown here is derived from an EMBL/GenBank/DDBJ whole genome shotgun (WGS) entry which is preliminary data.</text>
</comment>
<feature type="transmembrane region" description="Helical" evidence="1">
    <location>
        <begin position="243"/>
        <end position="266"/>
    </location>
</feature>
<protein>
    <recommendedName>
        <fullName evidence="4">Oligosaccharide repeat unit polymerase</fullName>
    </recommendedName>
</protein>
<evidence type="ECO:0008006" key="4">
    <source>
        <dbReference type="Google" id="ProtNLM"/>
    </source>
</evidence>
<feature type="transmembrane region" description="Helical" evidence="1">
    <location>
        <begin position="71"/>
        <end position="93"/>
    </location>
</feature>
<dbReference type="RefSeq" id="WP_181268576.1">
    <property type="nucleotide sequence ID" value="NZ_BAAAGB010000001.1"/>
</dbReference>
<name>A0A7V8RHY9_9SPHN</name>
<keyword evidence="1" id="KW-0472">Membrane</keyword>
<gene>
    <name evidence="2" type="ORF">FG486_17875</name>
</gene>
<keyword evidence="1" id="KW-1133">Transmembrane helix</keyword>
<evidence type="ECO:0000313" key="3">
    <source>
        <dbReference type="Proteomes" id="UP000589292"/>
    </source>
</evidence>
<accession>A0A7V8RHY9</accession>
<proteinExistence type="predicted"/>
<feature type="transmembrane region" description="Helical" evidence="1">
    <location>
        <begin position="161"/>
        <end position="180"/>
    </location>
</feature>